<feature type="compositionally biased region" description="Polar residues" evidence="1">
    <location>
        <begin position="81"/>
        <end position="90"/>
    </location>
</feature>
<accession>E9DAQ9</accession>
<evidence type="ECO:0000256" key="1">
    <source>
        <dbReference type="SAM" id="MobiDB-lite"/>
    </source>
</evidence>
<dbReference type="AlphaFoldDB" id="E9DAQ9"/>
<dbReference type="eggNOG" id="ENOG502RQS5">
    <property type="taxonomic scope" value="Eukaryota"/>
</dbReference>
<reference evidence="4" key="2">
    <citation type="submission" date="2010-03" db="EMBL/GenBank/DDBJ databases">
        <title>The genome sequence of Coccidioides posadasii strain Silveira.</title>
        <authorList>
            <consortium name="The Broad Institute Genome Sequencing Center for Infectious Disease"/>
            <person name="Neafsey D."/>
            <person name="Orbach M."/>
            <person name="Henn M.R."/>
            <person name="Cole G.T."/>
            <person name="Galgiani J."/>
            <person name="Gardner M.J."/>
            <person name="Kirkland T.N."/>
            <person name="Taylor J.W."/>
            <person name="Young S.K."/>
            <person name="Zeng Q."/>
            <person name="Koehrsen M."/>
            <person name="Alvarado L."/>
            <person name="Berlin A."/>
            <person name="Borenstein D."/>
            <person name="Chapman S.B."/>
            <person name="Chen Z."/>
            <person name="Engels R."/>
            <person name="Freedman E."/>
            <person name="Gellesch M."/>
            <person name="Goldberg J."/>
            <person name="Griggs A."/>
            <person name="Gujja S."/>
            <person name="Heilman E."/>
            <person name="Heiman D."/>
            <person name="Howarth C."/>
            <person name="Jen D."/>
            <person name="Larson L."/>
            <person name="Mehta T."/>
            <person name="Neiman D."/>
            <person name="Park D."/>
            <person name="Pearson M."/>
            <person name="Richards J."/>
            <person name="Roberts A."/>
            <person name="Saif S."/>
            <person name="Shea T."/>
            <person name="Shenoy N."/>
            <person name="Sisk P."/>
            <person name="Stolte C."/>
            <person name="Sykes S."/>
            <person name="Walk T."/>
            <person name="White J."/>
            <person name="Yandava C."/>
            <person name="Haas B."/>
            <person name="Nusbaum C."/>
            <person name="Birren B."/>
        </authorList>
    </citation>
    <scope>NUCLEOTIDE SEQUENCE [LARGE SCALE GENOMIC DNA]</scope>
    <source>
        <strain evidence="4">RMSCC 757 / Silveira</strain>
    </source>
</reference>
<feature type="region of interest" description="Disordered" evidence="1">
    <location>
        <begin position="80"/>
        <end position="193"/>
    </location>
</feature>
<feature type="compositionally biased region" description="Polar residues" evidence="1">
    <location>
        <begin position="164"/>
        <end position="182"/>
    </location>
</feature>
<evidence type="ECO:0000313" key="3">
    <source>
        <dbReference type="EMBL" id="EFW16395.1"/>
    </source>
</evidence>
<feature type="chain" id="PRO_5043388424" evidence="2">
    <location>
        <begin position="24"/>
        <end position="222"/>
    </location>
</feature>
<keyword evidence="4" id="KW-1185">Reference proteome</keyword>
<proteinExistence type="predicted"/>
<keyword evidence="2" id="KW-0732">Signal</keyword>
<dbReference type="EMBL" id="GL636497">
    <property type="protein sequence ID" value="EFW16395.1"/>
    <property type="molecule type" value="Genomic_DNA"/>
</dbReference>
<organism evidence="4">
    <name type="scientific">Coccidioides posadasii (strain RMSCC 757 / Silveira)</name>
    <name type="common">Valley fever fungus</name>
    <dbReference type="NCBI Taxonomy" id="443226"/>
    <lineage>
        <taxon>Eukaryota</taxon>
        <taxon>Fungi</taxon>
        <taxon>Dikarya</taxon>
        <taxon>Ascomycota</taxon>
        <taxon>Pezizomycotina</taxon>
        <taxon>Eurotiomycetes</taxon>
        <taxon>Eurotiomycetidae</taxon>
        <taxon>Onygenales</taxon>
        <taxon>Onygenaceae</taxon>
        <taxon>Coccidioides</taxon>
    </lineage>
</organism>
<gene>
    <name evidence="3" type="ORF">CPSG_06911</name>
</gene>
<protein>
    <submittedName>
        <fullName evidence="3">Uncharacterized protein</fullName>
    </submittedName>
</protein>
<dbReference type="VEuPathDB" id="FungiDB:D8B26_005735"/>
<dbReference type="VEuPathDB" id="FungiDB:CPSG_06911"/>
<feature type="signal peptide" evidence="2">
    <location>
        <begin position="1"/>
        <end position="23"/>
    </location>
</feature>
<evidence type="ECO:0000256" key="2">
    <source>
        <dbReference type="SAM" id="SignalP"/>
    </source>
</evidence>
<feature type="compositionally biased region" description="Pro residues" evidence="1">
    <location>
        <begin position="127"/>
        <end position="142"/>
    </location>
</feature>
<dbReference type="Proteomes" id="UP000002497">
    <property type="component" value="Unassembled WGS sequence"/>
</dbReference>
<dbReference type="HOGENOM" id="CLU_108561_0_0_1"/>
<reference evidence="4" key="1">
    <citation type="journal article" date="2010" name="Genome Res.">
        <title>Population genomic sequencing of Coccidioides fungi reveals recent hybridization and transposon control.</title>
        <authorList>
            <person name="Neafsey D.E."/>
            <person name="Barker B.M."/>
            <person name="Sharpton T.J."/>
            <person name="Stajich J.E."/>
            <person name="Park D.J."/>
            <person name="Whiston E."/>
            <person name="Hung C.-Y."/>
            <person name="McMahan C."/>
            <person name="White J."/>
            <person name="Sykes S."/>
            <person name="Heiman D."/>
            <person name="Young S."/>
            <person name="Zeng Q."/>
            <person name="Abouelleil A."/>
            <person name="Aftuck L."/>
            <person name="Bessette D."/>
            <person name="Brown A."/>
            <person name="FitzGerald M."/>
            <person name="Lui A."/>
            <person name="Macdonald J.P."/>
            <person name="Priest M."/>
            <person name="Orbach M.J."/>
            <person name="Galgiani J.N."/>
            <person name="Kirkland T.N."/>
            <person name="Cole G.T."/>
            <person name="Birren B.W."/>
            <person name="Henn M.R."/>
            <person name="Taylor J.W."/>
            <person name="Rounsley S.D."/>
        </authorList>
    </citation>
    <scope>NUCLEOTIDE SEQUENCE [LARGE SCALE GENOMIC DNA]</scope>
    <source>
        <strain evidence="4">RMSCC 757 / Silveira</strain>
    </source>
</reference>
<evidence type="ECO:0000313" key="4">
    <source>
        <dbReference type="Proteomes" id="UP000002497"/>
    </source>
</evidence>
<name>E9DAQ9_COCPS</name>
<feature type="compositionally biased region" description="Pro residues" evidence="1">
    <location>
        <begin position="104"/>
        <end position="119"/>
    </location>
</feature>
<dbReference type="OrthoDB" id="10506426at2759"/>
<sequence>MAAARFLLRLFILSSLFAVCTLAAEDGDGLIFGDSRRRPEIRSRGRSSFGRMARRPNRLDMFQGDHDGRAATTSTTIAITPENQVDNSAPCSPPKQARGIIPVPRIPKPATPPPPPRFPGPHGRPRPIIPEFPSSPDPPRSPKSPKSPKSSDRPESPETGGDGPSSTSDQENPLPRPTSNNFGGSGSNFRSDRQVTNVGNTLNLQHAVLVLALMATGAMAAV</sequence>
<dbReference type="OMA" id="XHHTHTP"/>